<dbReference type="InterPro" id="IPR050570">
    <property type="entry name" value="Cell_wall_metabolism_enzyme"/>
</dbReference>
<dbReference type="Proteomes" id="UP000007883">
    <property type="component" value="Chromosome"/>
</dbReference>
<dbReference type="PANTHER" id="PTHR21666">
    <property type="entry name" value="PEPTIDASE-RELATED"/>
    <property type="match status" value="1"/>
</dbReference>
<dbReference type="KEGG" id="rge:RGE_30100"/>
<dbReference type="PANTHER" id="PTHR21666:SF270">
    <property type="entry name" value="MUREIN HYDROLASE ACTIVATOR ENVC"/>
    <property type="match status" value="1"/>
</dbReference>
<dbReference type="EMBL" id="AP012320">
    <property type="protein sequence ID" value="BAL96349.1"/>
    <property type="molecule type" value="Genomic_DNA"/>
</dbReference>
<dbReference type="PATRIC" id="fig|983917.3.peg.2933"/>
<accession>I0HTL2</accession>
<feature type="signal peptide" evidence="1">
    <location>
        <begin position="1"/>
        <end position="19"/>
    </location>
</feature>
<dbReference type="RefSeq" id="WP_014429210.1">
    <property type="nucleotide sequence ID" value="NC_017075.1"/>
</dbReference>
<keyword evidence="4" id="KW-1185">Reference proteome</keyword>
<dbReference type="CDD" id="cd12797">
    <property type="entry name" value="M23_peptidase"/>
    <property type="match status" value="1"/>
</dbReference>
<feature type="domain" description="M23ase beta-sheet core" evidence="2">
    <location>
        <begin position="82"/>
        <end position="172"/>
    </location>
</feature>
<dbReference type="STRING" id="983917.RGE_30100"/>
<protein>
    <submittedName>
        <fullName evidence="3">Peptidase M23B family protein</fullName>
    </submittedName>
</protein>
<feature type="chain" id="PRO_5003628166" evidence="1">
    <location>
        <begin position="20"/>
        <end position="215"/>
    </location>
</feature>
<evidence type="ECO:0000313" key="4">
    <source>
        <dbReference type="Proteomes" id="UP000007883"/>
    </source>
</evidence>
<dbReference type="eggNOG" id="COG0739">
    <property type="taxonomic scope" value="Bacteria"/>
</dbReference>
<evidence type="ECO:0000259" key="2">
    <source>
        <dbReference type="Pfam" id="PF01551"/>
    </source>
</evidence>
<dbReference type="AlphaFoldDB" id="I0HTL2"/>
<keyword evidence="1" id="KW-0732">Signal</keyword>
<sequence length="215" mass="22835">MIRPILLSMLICSPALAPAQTLRLPFDGSGFVCQGGDTLNVNHHMAVRAQWFGVDFCRLGGPQGNLIAPAGAARNEDFFCWGTPVLAPADGRVHVVVADQPDQPLGRKDAGHPGGNLVGLDLGGGRWVFVAHLQAGSVAVREGERVRAGQVLGRCGNSGNTDFPHIHLHVQDAPEFGAGTGQNPMFEAVDLVLNGKRFDNVSWPLITGLFVAPHR</sequence>
<dbReference type="Gene3D" id="2.70.70.10">
    <property type="entry name" value="Glucose Permease (Domain IIA)"/>
    <property type="match status" value="1"/>
</dbReference>
<evidence type="ECO:0000256" key="1">
    <source>
        <dbReference type="SAM" id="SignalP"/>
    </source>
</evidence>
<dbReference type="Pfam" id="PF01551">
    <property type="entry name" value="Peptidase_M23"/>
    <property type="match status" value="1"/>
</dbReference>
<dbReference type="InterPro" id="IPR016047">
    <property type="entry name" value="M23ase_b-sheet_dom"/>
</dbReference>
<name>I0HTL2_RUBGI</name>
<gene>
    <name evidence="3" type="ordered locus">RGE_30100</name>
</gene>
<dbReference type="HOGENOM" id="CLU_082404_0_0_4"/>
<evidence type="ECO:0000313" key="3">
    <source>
        <dbReference type="EMBL" id="BAL96349.1"/>
    </source>
</evidence>
<reference evidence="3 4" key="1">
    <citation type="journal article" date="2012" name="J. Bacteriol.">
        <title>Complete genome sequence of phototrophic betaproteobacterium Rubrivivax gelatinosus IL144.</title>
        <authorList>
            <person name="Nagashima S."/>
            <person name="Kamimura A."/>
            <person name="Shimizu T."/>
            <person name="Nakamura-isaki S."/>
            <person name="Aono E."/>
            <person name="Sakamoto K."/>
            <person name="Ichikawa N."/>
            <person name="Nakazawa H."/>
            <person name="Sekine M."/>
            <person name="Yamazaki S."/>
            <person name="Fujita N."/>
            <person name="Shimada K."/>
            <person name="Hanada S."/>
            <person name="Nagashima K.V.P."/>
        </authorList>
    </citation>
    <scope>NUCLEOTIDE SEQUENCE [LARGE SCALE GENOMIC DNA]</scope>
    <source>
        <strain evidence="4">NBRC 100245 / IL144</strain>
    </source>
</reference>
<proteinExistence type="predicted"/>
<dbReference type="SUPFAM" id="SSF51261">
    <property type="entry name" value="Duplicated hybrid motif"/>
    <property type="match status" value="1"/>
</dbReference>
<organism evidence="3 4">
    <name type="scientific">Rubrivivax gelatinosus (strain NBRC 100245 / IL144)</name>
    <dbReference type="NCBI Taxonomy" id="983917"/>
    <lineage>
        <taxon>Bacteria</taxon>
        <taxon>Pseudomonadati</taxon>
        <taxon>Pseudomonadota</taxon>
        <taxon>Betaproteobacteria</taxon>
        <taxon>Burkholderiales</taxon>
        <taxon>Sphaerotilaceae</taxon>
        <taxon>Rubrivivax</taxon>
    </lineage>
</organism>
<dbReference type="GO" id="GO:0004222">
    <property type="term" value="F:metalloendopeptidase activity"/>
    <property type="evidence" value="ECO:0007669"/>
    <property type="project" value="TreeGrafter"/>
</dbReference>
<dbReference type="InterPro" id="IPR011055">
    <property type="entry name" value="Dup_hybrid_motif"/>
</dbReference>